<dbReference type="AlphaFoldDB" id="A0AA38MCS9"/>
<comment type="pathway">
    <text evidence="5">Sphingolipid metabolism.</text>
</comment>
<evidence type="ECO:0000256" key="6">
    <source>
        <dbReference type="ARBA" id="ARBA00049036"/>
    </source>
</evidence>
<evidence type="ECO:0000256" key="3">
    <source>
        <dbReference type="ARBA" id="ARBA00004586"/>
    </source>
</evidence>
<dbReference type="InterPro" id="IPR016439">
    <property type="entry name" value="Lag1/Lac1-like"/>
</dbReference>
<evidence type="ECO:0008006" key="9">
    <source>
        <dbReference type="Google" id="ProtNLM"/>
    </source>
</evidence>
<evidence type="ECO:0000256" key="4">
    <source>
        <dbReference type="ARBA" id="ARBA00004760"/>
    </source>
</evidence>
<evidence type="ECO:0000256" key="2">
    <source>
        <dbReference type="ARBA" id="ARBA00004127"/>
    </source>
</evidence>
<proteinExistence type="predicted"/>
<organism evidence="7 8">
    <name type="scientific">Zophobas morio</name>
    <dbReference type="NCBI Taxonomy" id="2755281"/>
    <lineage>
        <taxon>Eukaryota</taxon>
        <taxon>Metazoa</taxon>
        <taxon>Ecdysozoa</taxon>
        <taxon>Arthropoda</taxon>
        <taxon>Hexapoda</taxon>
        <taxon>Insecta</taxon>
        <taxon>Pterygota</taxon>
        <taxon>Neoptera</taxon>
        <taxon>Endopterygota</taxon>
        <taxon>Coleoptera</taxon>
        <taxon>Polyphaga</taxon>
        <taxon>Cucujiformia</taxon>
        <taxon>Tenebrionidae</taxon>
        <taxon>Zophobas</taxon>
    </lineage>
</organism>
<accession>A0AA38MCS9</accession>
<reference evidence="7" key="1">
    <citation type="journal article" date="2023" name="G3 (Bethesda)">
        <title>Whole genome assemblies of Zophobas morio and Tenebrio molitor.</title>
        <authorList>
            <person name="Kaur S."/>
            <person name="Stinson S.A."/>
            <person name="diCenzo G.C."/>
        </authorList>
    </citation>
    <scope>NUCLEOTIDE SEQUENCE</scope>
    <source>
        <strain evidence="7">QUZm001</strain>
    </source>
</reference>
<dbReference type="GO" id="GO:0046513">
    <property type="term" value="P:ceramide biosynthetic process"/>
    <property type="evidence" value="ECO:0007669"/>
    <property type="project" value="InterPro"/>
</dbReference>
<gene>
    <name evidence="7" type="ORF">Zmor_018163</name>
</gene>
<dbReference type="SUPFAM" id="SSF46689">
    <property type="entry name" value="Homeodomain-like"/>
    <property type="match status" value="1"/>
</dbReference>
<dbReference type="PANTHER" id="PTHR12560">
    <property type="entry name" value="LONGEVITY ASSURANCE FACTOR 1 LAG1"/>
    <property type="match status" value="1"/>
</dbReference>
<evidence type="ECO:0000256" key="1">
    <source>
        <dbReference type="ARBA" id="ARBA00004123"/>
    </source>
</evidence>
<evidence type="ECO:0000313" key="8">
    <source>
        <dbReference type="Proteomes" id="UP001168821"/>
    </source>
</evidence>
<dbReference type="PANTHER" id="PTHR12560:SF0">
    <property type="entry name" value="LD18904P"/>
    <property type="match status" value="1"/>
</dbReference>
<protein>
    <recommendedName>
        <fullName evidence="9">Homeobox domain-containing protein</fullName>
    </recommendedName>
</protein>
<comment type="pathway">
    <text evidence="4">Lipid metabolism; sphingolipid metabolism.</text>
</comment>
<dbReference type="EMBL" id="JALNTZ010000005">
    <property type="protein sequence ID" value="KAJ3652175.1"/>
    <property type="molecule type" value="Genomic_DNA"/>
</dbReference>
<evidence type="ECO:0000313" key="7">
    <source>
        <dbReference type="EMBL" id="KAJ3652175.1"/>
    </source>
</evidence>
<dbReference type="GO" id="GO:0005634">
    <property type="term" value="C:nucleus"/>
    <property type="evidence" value="ECO:0007669"/>
    <property type="project" value="UniProtKB-SubCell"/>
</dbReference>
<dbReference type="InterPro" id="IPR009057">
    <property type="entry name" value="Homeodomain-like_sf"/>
</dbReference>
<dbReference type="Gene3D" id="1.10.10.60">
    <property type="entry name" value="Homeodomain-like"/>
    <property type="match status" value="1"/>
</dbReference>
<dbReference type="Proteomes" id="UP001168821">
    <property type="component" value="Unassembled WGS sequence"/>
</dbReference>
<comment type="catalytic activity">
    <reaction evidence="6">
        <text>sphinganine + octadecanoyl-CoA = N-(octadecanoyl)-sphinganine + CoA + H(+)</text>
        <dbReference type="Rhea" id="RHEA:36547"/>
        <dbReference type="ChEBI" id="CHEBI:15378"/>
        <dbReference type="ChEBI" id="CHEBI:57287"/>
        <dbReference type="ChEBI" id="CHEBI:57394"/>
        <dbReference type="ChEBI" id="CHEBI:57817"/>
        <dbReference type="ChEBI" id="CHEBI:67033"/>
    </reaction>
    <physiologicalReaction direction="left-to-right" evidence="6">
        <dbReference type="Rhea" id="RHEA:36548"/>
    </physiologicalReaction>
</comment>
<dbReference type="GO" id="GO:0005789">
    <property type="term" value="C:endoplasmic reticulum membrane"/>
    <property type="evidence" value="ECO:0007669"/>
    <property type="project" value="UniProtKB-SubCell"/>
</dbReference>
<comment type="subcellular location">
    <subcellularLocation>
        <location evidence="2">Endomembrane system</location>
        <topology evidence="2">Multi-pass membrane protein</topology>
    </subcellularLocation>
    <subcellularLocation>
        <location evidence="3">Endoplasmic reticulum membrane</location>
    </subcellularLocation>
    <subcellularLocation>
        <location evidence="1">Nucleus</location>
    </subcellularLocation>
</comment>
<dbReference type="GO" id="GO:0050291">
    <property type="term" value="F:sphingosine N-acyltransferase activity"/>
    <property type="evidence" value="ECO:0007669"/>
    <property type="project" value="InterPro"/>
</dbReference>
<comment type="caution">
    <text evidence="7">The sequence shown here is derived from an EMBL/GenBank/DDBJ whole genome shotgun (WGS) entry which is preliminary data.</text>
</comment>
<sequence>MAGLYRTVMDTFWSEYIWLPPNTTWQDIAPDSSSHIQHADYRHLLYPLPMALIMLSLRYVLEKYWFAPVGISLGIKNTKPKKAPPNHVLEKAYTTSKKWKHKQLQGLAKQVDMSERQVERWLRLRKGQNKPSTLTKFCENSWRCLYYTSSFVYGVVVLWNKPWLWSINECWLFAITFSLFAAHSEGEAAVFADGFLVGRRGRLQVLVGGDSGGPPQVGRVALVVDVGGRLRPDDEGFRTLEHGGRRRFLGFYRN</sequence>
<evidence type="ECO:0000256" key="5">
    <source>
        <dbReference type="ARBA" id="ARBA00004991"/>
    </source>
</evidence>
<keyword evidence="8" id="KW-1185">Reference proteome</keyword>
<dbReference type="FunFam" id="1.10.10.60:FF:000020">
    <property type="entry name" value="Ceramide synthase 5"/>
    <property type="match status" value="1"/>
</dbReference>
<name>A0AA38MCS9_9CUCU</name>